<dbReference type="EMBL" id="CAJVPU010000089">
    <property type="protein sequence ID" value="CAG8440429.1"/>
    <property type="molecule type" value="Genomic_DNA"/>
</dbReference>
<dbReference type="Proteomes" id="UP000789702">
    <property type="component" value="Unassembled WGS sequence"/>
</dbReference>
<evidence type="ECO:0000313" key="2">
    <source>
        <dbReference type="Proteomes" id="UP000789702"/>
    </source>
</evidence>
<sequence>QGQKPLKRRMTNSGKENIETHKNNLQEALTDLTNAPMNWEEAVETTYGKEEALPQKVITKDSALLTSDGSKNSTGDWTESSRTNLDASMIDSESGDSKDEKTMHMNDITPNETVYIHDSTCNEINIVKEKQNKIEEITTKKKTELALIENIEVIAKIAKESSPQERDQIMQEVIT</sequence>
<proteinExistence type="predicted"/>
<protein>
    <submittedName>
        <fullName evidence="1">3170_t:CDS:1</fullName>
    </submittedName>
</protein>
<reference evidence="1" key="1">
    <citation type="submission" date="2021-06" db="EMBL/GenBank/DDBJ databases">
        <authorList>
            <person name="Kallberg Y."/>
            <person name="Tangrot J."/>
            <person name="Rosling A."/>
        </authorList>
    </citation>
    <scope>NUCLEOTIDE SEQUENCE</scope>
    <source>
        <strain evidence="1">IL203A</strain>
    </source>
</reference>
<feature type="non-terminal residue" evidence="1">
    <location>
        <position position="1"/>
    </location>
</feature>
<gene>
    <name evidence="1" type="ORF">DHETER_LOCUS216</name>
</gene>
<name>A0ACA9JYI0_9GLOM</name>
<accession>A0ACA9JYI0</accession>
<organism evidence="1 2">
    <name type="scientific">Dentiscutata heterogama</name>
    <dbReference type="NCBI Taxonomy" id="1316150"/>
    <lineage>
        <taxon>Eukaryota</taxon>
        <taxon>Fungi</taxon>
        <taxon>Fungi incertae sedis</taxon>
        <taxon>Mucoromycota</taxon>
        <taxon>Glomeromycotina</taxon>
        <taxon>Glomeromycetes</taxon>
        <taxon>Diversisporales</taxon>
        <taxon>Gigasporaceae</taxon>
        <taxon>Dentiscutata</taxon>
    </lineage>
</organism>
<evidence type="ECO:0000313" key="1">
    <source>
        <dbReference type="EMBL" id="CAG8440429.1"/>
    </source>
</evidence>
<keyword evidence="2" id="KW-1185">Reference proteome</keyword>
<comment type="caution">
    <text evidence="1">The sequence shown here is derived from an EMBL/GenBank/DDBJ whole genome shotgun (WGS) entry which is preliminary data.</text>
</comment>